<evidence type="ECO:0000256" key="3">
    <source>
        <dbReference type="ARBA" id="ARBA00022989"/>
    </source>
</evidence>
<keyword evidence="3 5" id="KW-1133">Transmembrane helix</keyword>
<dbReference type="PROSITE" id="PS50850">
    <property type="entry name" value="MFS"/>
    <property type="match status" value="1"/>
</dbReference>
<name>A0AAE0WZ70_9PEZI</name>
<feature type="transmembrane region" description="Helical" evidence="5">
    <location>
        <begin position="136"/>
        <end position="154"/>
    </location>
</feature>
<sequence>MPWGILEGKSGLAHVPGTALLEQEFTGQGIHHLEHLKSTIVRGEHIILVPQPSDDPNDPLNWPLWARDLLFLLFAYCCLLCIGGIGPILSLLTLDLVAEWGISFTDVSLLTGYSLCTTACSGLFISAVTHKFGKRIPLLFSMTCAFVGTLWGGFAQSHGSMLGARVVQGFSVAMFESVFFAMVGDLYFVHERGVRIAVVTTCVAGLSNIPPVVAGIIATDLGWRWVFWSLAIFLGVALVLAMLFGWETAYNRNPIFDTDVASEDLLDTLDAKRAAEADHVENESPTATTKQEFSATATSTESLTLKRKSFAARLHPYSTTYSDRPLWRLAIDPILVLGNPTAVWAVMLASFPTLWLVAINLLIAQIFSAPPFLLTTRQLGYMSAGPAVGGTIGSIITGLLSDPLIKYMARKNKGVYEPEFRLLLVAPAVALSAIAYFMFGSFVEQGKSPVVMATLWGVAVAALQFIMMAVGTYCVDAYRASSVEIFIATMVVKNFLFWGFSYFLNDWVQQWGALRMFYCIAGIQIGLCLTTIPLYVYGKKLRAWWHGKPANGST</sequence>
<feature type="transmembrane region" description="Helical" evidence="5">
    <location>
        <begin position="379"/>
        <end position="400"/>
    </location>
</feature>
<dbReference type="Pfam" id="PF07690">
    <property type="entry name" value="MFS_1"/>
    <property type="match status" value="1"/>
</dbReference>
<keyword evidence="4 5" id="KW-0472">Membrane</keyword>
<dbReference type="EMBL" id="JAULSO010000007">
    <property type="protein sequence ID" value="KAK3681238.1"/>
    <property type="molecule type" value="Genomic_DNA"/>
</dbReference>
<dbReference type="GO" id="GO:0022857">
    <property type="term" value="F:transmembrane transporter activity"/>
    <property type="evidence" value="ECO:0007669"/>
    <property type="project" value="InterPro"/>
</dbReference>
<feature type="transmembrane region" description="Helical" evidence="5">
    <location>
        <begin position="342"/>
        <end position="367"/>
    </location>
</feature>
<reference evidence="7" key="1">
    <citation type="journal article" date="2023" name="Mol. Phylogenet. Evol.">
        <title>Genome-scale phylogeny and comparative genomics of the fungal order Sordariales.</title>
        <authorList>
            <person name="Hensen N."/>
            <person name="Bonometti L."/>
            <person name="Westerberg I."/>
            <person name="Brannstrom I.O."/>
            <person name="Guillou S."/>
            <person name="Cros-Aarteil S."/>
            <person name="Calhoun S."/>
            <person name="Haridas S."/>
            <person name="Kuo A."/>
            <person name="Mondo S."/>
            <person name="Pangilinan J."/>
            <person name="Riley R."/>
            <person name="LaButti K."/>
            <person name="Andreopoulos B."/>
            <person name="Lipzen A."/>
            <person name="Chen C."/>
            <person name="Yan M."/>
            <person name="Daum C."/>
            <person name="Ng V."/>
            <person name="Clum A."/>
            <person name="Steindorff A."/>
            <person name="Ohm R.A."/>
            <person name="Martin F."/>
            <person name="Silar P."/>
            <person name="Natvig D.O."/>
            <person name="Lalanne C."/>
            <person name="Gautier V."/>
            <person name="Ament-Velasquez S.L."/>
            <person name="Kruys A."/>
            <person name="Hutchinson M.I."/>
            <person name="Powell A.J."/>
            <person name="Barry K."/>
            <person name="Miller A.N."/>
            <person name="Grigoriev I.V."/>
            <person name="Debuchy R."/>
            <person name="Gladieux P."/>
            <person name="Hiltunen Thoren M."/>
            <person name="Johannesson H."/>
        </authorList>
    </citation>
    <scope>NUCLEOTIDE SEQUENCE</scope>
    <source>
        <strain evidence="7">CBS 314.62</strain>
    </source>
</reference>
<gene>
    <name evidence="7" type="ORF">B0T22DRAFT_523306</name>
</gene>
<feature type="domain" description="Major facilitator superfamily (MFS) profile" evidence="6">
    <location>
        <begin position="70"/>
        <end position="554"/>
    </location>
</feature>
<evidence type="ECO:0000256" key="5">
    <source>
        <dbReference type="SAM" id="Phobius"/>
    </source>
</evidence>
<evidence type="ECO:0000256" key="2">
    <source>
        <dbReference type="ARBA" id="ARBA00022692"/>
    </source>
</evidence>
<proteinExistence type="predicted"/>
<keyword evidence="2 5" id="KW-0812">Transmembrane</keyword>
<dbReference type="PANTHER" id="PTHR23502">
    <property type="entry name" value="MAJOR FACILITATOR SUPERFAMILY"/>
    <property type="match status" value="1"/>
</dbReference>
<dbReference type="GO" id="GO:0005886">
    <property type="term" value="C:plasma membrane"/>
    <property type="evidence" value="ECO:0007669"/>
    <property type="project" value="TreeGrafter"/>
</dbReference>
<feature type="transmembrane region" description="Helical" evidence="5">
    <location>
        <begin position="420"/>
        <end position="439"/>
    </location>
</feature>
<feature type="transmembrane region" description="Helical" evidence="5">
    <location>
        <begin position="515"/>
        <end position="538"/>
    </location>
</feature>
<organism evidence="7 8">
    <name type="scientific">Podospora appendiculata</name>
    <dbReference type="NCBI Taxonomy" id="314037"/>
    <lineage>
        <taxon>Eukaryota</taxon>
        <taxon>Fungi</taxon>
        <taxon>Dikarya</taxon>
        <taxon>Ascomycota</taxon>
        <taxon>Pezizomycotina</taxon>
        <taxon>Sordariomycetes</taxon>
        <taxon>Sordariomycetidae</taxon>
        <taxon>Sordariales</taxon>
        <taxon>Podosporaceae</taxon>
        <taxon>Podospora</taxon>
    </lineage>
</organism>
<evidence type="ECO:0000313" key="7">
    <source>
        <dbReference type="EMBL" id="KAK3681238.1"/>
    </source>
</evidence>
<dbReference type="InterPro" id="IPR011701">
    <property type="entry name" value="MFS"/>
</dbReference>
<evidence type="ECO:0000256" key="4">
    <source>
        <dbReference type="ARBA" id="ARBA00023136"/>
    </source>
</evidence>
<feature type="transmembrane region" description="Helical" evidence="5">
    <location>
        <begin position="69"/>
        <end position="89"/>
    </location>
</feature>
<dbReference type="Proteomes" id="UP001270362">
    <property type="component" value="Unassembled WGS sequence"/>
</dbReference>
<protein>
    <submittedName>
        <fullName evidence="7">Major facilitator superfamily domain-containing protein</fullName>
    </submittedName>
</protein>
<dbReference type="SUPFAM" id="SSF103473">
    <property type="entry name" value="MFS general substrate transporter"/>
    <property type="match status" value="1"/>
</dbReference>
<dbReference type="AlphaFoldDB" id="A0AAE0WZ70"/>
<reference evidence="7" key="2">
    <citation type="submission" date="2023-06" db="EMBL/GenBank/DDBJ databases">
        <authorList>
            <consortium name="Lawrence Berkeley National Laboratory"/>
            <person name="Haridas S."/>
            <person name="Hensen N."/>
            <person name="Bonometti L."/>
            <person name="Westerberg I."/>
            <person name="Brannstrom I.O."/>
            <person name="Guillou S."/>
            <person name="Cros-Aarteil S."/>
            <person name="Calhoun S."/>
            <person name="Kuo A."/>
            <person name="Mondo S."/>
            <person name="Pangilinan J."/>
            <person name="Riley R."/>
            <person name="Labutti K."/>
            <person name="Andreopoulos B."/>
            <person name="Lipzen A."/>
            <person name="Chen C."/>
            <person name="Yanf M."/>
            <person name="Daum C."/>
            <person name="Ng V."/>
            <person name="Clum A."/>
            <person name="Steindorff A."/>
            <person name="Ohm R."/>
            <person name="Martin F."/>
            <person name="Silar P."/>
            <person name="Natvig D."/>
            <person name="Lalanne C."/>
            <person name="Gautier V."/>
            <person name="Ament-Velasquez S.L."/>
            <person name="Kruys A."/>
            <person name="Hutchinson M.I."/>
            <person name="Powell A.J."/>
            <person name="Barry K."/>
            <person name="Miller A.N."/>
            <person name="Grigoriev I.V."/>
            <person name="Debuchy R."/>
            <person name="Gladieux P."/>
            <person name="Thoren M.H."/>
            <person name="Johannesson H."/>
        </authorList>
    </citation>
    <scope>NUCLEOTIDE SEQUENCE</scope>
    <source>
        <strain evidence="7">CBS 314.62</strain>
    </source>
</reference>
<feature type="transmembrane region" description="Helical" evidence="5">
    <location>
        <begin position="166"/>
        <end position="189"/>
    </location>
</feature>
<evidence type="ECO:0000259" key="6">
    <source>
        <dbReference type="PROSITE" id="PS50850"/>
    </source>
</evidence>
<dbReference type="Gene3D" id="1.20.1250.20">
    <property type="entry name" value="MFS general substrate transporter like domains"/>
    <property type="match status" value="1"/>
</dbReference>
<dbReference type="InterPro" id="IPR036259">
    <property type="entry name" value="MFS_trans_sf"/>
</dbReference>
<evidence type="ECO:0000256" key="1">
    <source>
        <dbReference type="ARBA" id="ARBA00004141"/>
    </source>
</evidence>
<dbReference type="InterPro" id="IPR020846">
    <property type="entry name" value="MFS_dom"/>
</dbReference>
<feature type="transmembrane region" description="Helical" evidence="5">
    <location>
        <begin position="109"/>
        <end position="129"/>
    </location>
</feature>
<feature type="transmembrane region" description="Helical" evidence="5">
    <location>
        <begin position="451"/>
        <end position="473"/>
    </location>
</feature>
<feature type="transmembrane region" description="Helical" evidence="5">
    <location>
        <begin position="225"/>
        <end position="246"/>
    </location>
</feature>
<feature type="transmembrane region" description="Helical" evidence="5">
    <location>
        <begin position="196"/>
        <end position="219"/>
    </location>
</feature>
<comment type="caution">
    <text evidence="7">The sequence shown here is derived from an EMBL/GenBank/DDBJ whole genome shotgun (WGS) entry which is preliminary data.</text>
</comment>
<keyword evidence="8" id="KW-1185">Reference proteome</keyword>
<accession>A0AAE0WZ70</accession>
<evidence type="ECO:0000313" key="8">
    <source>
        <dbReference type="Proteomes" id="UP001270362"/>
    </source>
</evidence>
<comment type="subcellular location">
    <subcellularLocation>
        <location evidence="1">Membrane</location>
        <topology evidence="1">Multi-pass membrane protein</topology>
    </subcellularLocation>
</comment>
<dbReference type="PANTHER" id="PTHR23502:SF29">
    <property type="entry name" value="TRANSPORTER, PUTATIVE (AFU_ORTHOLOGUE AFUA_6G06680)-RELATED"/>
    <property type="match status" value="1"/>
</dbReference>
<feature type="transmembrane region" description="Helical" evidence="5">
    <location>
        <begin position="485"/>
        <end position="503"/>
    </location>
</feature>